<proteinExistence type="predicted"/>
<sequence>MARIVTAAPGGVPRVDLLPRSEIERREREALSAVWVRICLLAVLLAAVLIGGAFVWNLFAQQRLSAEQDRSQQLIGQIAELSDVSKALATESELQSFRAEAMGSDFAWSGILDKVRDSLPPGASLIGFALTPGAPPAASTSGTDAAKTASAAKKAVGLTGTLTIDSPTAVDLGSYVRSLRGVDGILSADANATTSGASAVGRFTYKIDITFDQTVYSGRFAEEATR</sequence>
<name>A0A0F0LMC6_9MICO</name>
<dbReference type="PATRIC" id="fig|582680.6.peg.1111"/>
<evidence type="ECO:0000313" key="3">
    <source>
        <dbReference type="Proteomes" id="UP000033740"/>
    </source>
</evidence>
<dbReference type="EMBL" id="JYIX01000029">
    <property type="protein sequence ID" value="KJL34293.1"/>
    <property type="molecule type" value="Genomic_DNA"/>
</dbReference>
<keyword evidence="3" id="KW-1185">Reference proteome</keyword>
<evidence type="ECO:0000256" key="1">
    <source>
        <dbReference type="SAM" id="Phobius"/>
    </source>
</evidence>
<keyword evidence="1" id="KW-0472">Membrane</keyword>
<keyword evidence="1" id="KW-1133">Transmembrane helix</keyword>
<organism evidence="2 3">
    <name type="scientific">Microbacterium azadirachtae</name>
    <dbReference type="NCBI Taxonomy" id="582680"/>
    <lineage>
        <taxon>Bacteria</taxon>
        <taxon>Bacillati</taxon>
        <taxon>Actinomycetota</taxon>
        <taxon>Actinomycetes</taxon>
        <taxon>Micrococcales</taxon>
        <taxon>Microbacteriaceae</taxon>
        <taxon>Microbacterium</taxon>
    </lineage>
</organism>
<evidence type="ECO:0008006" key="4">
    <source>
        <dbReference type="Google" id="ProtNLM"/>
    </source>
</evidence>
<dbReference type="STRING" id="582680.RS86_01080"/>
<accession>A0A0F0LMC6</accession>
<dbReference type="RefSeq" id="WP_045271183.1">
    <property type="nucleotide sequence ID" value="NZ_JYIX01000029.1"/>
</dbReference>
<dbReference type="AlphaFoldDB" id="A0A0F0LMC6"/>
<keyword evidence="1" id="KW-0812">Transmembrane</keyword>
<reference evidence="2 3" key="1">
    <citation type="submission" date="2015-02" db="EMBL/GenBank/DDBJ databases">
        <title>Draft genome sequences of ten Microbacterium spp. with emphasis on heavy metal contaminated environments.</title>
        <authorList>
            <person name="Corretto E."/>
        </authorList>
    </citation>
    <scope>NUCLEOTIDE SEQUENCE [LARGE SCALE GENOMIC DNA]</scope>
    <source>
        <strain evidence="2 3">ARN176</strain>
    </source>
</reference>
<gene>
    <name evidence="2" type="ORF">RS86_01080</name>
</gene>
<feature type="transmembrane region" description="Helical" evidence="1">
    <location>
        <begin position="34"/>
        <end position="59"/>
    </location>
</feature>
<comment type="caution">
    <text evidence="2">The sequence shown here is derived from an EMBL/GenBank/DDBJ whole genome shotgun (WGS) entry which is preliminary data.</text>
</comment>
<protein>
    <recommendedName>
        <fullName evidence="4">Fimbrial assembly protein (PilN)</fullName>
    </recommendedName>
</protein>
<evidence type="ECO:0000313" key="2">
    <source>
        <dbReference type="EMBL" id="KJL34293.1"/>
    </source>
</evidence>
<dbReference type="Proteomes" id="UP000033740">
    <property type="component" value="Unassembled WGS sequence"/>
</dbReference>